<gene>
    <name evidence="8" type="ORF">VICG_00637</name>
</gene>
<dbReference type="OMA" id="NESDEHH"/>
<dbReference type="EMBL" id="JH370133">
    <property type="protein sequence ID" value="ELA42238.1"/>
    <property type="molecule type" value="Genomic_DNA"/>
</dbReference>
<comment type="subcellular location">
    <subcellularLocation>
        <location evidence="1">Nucleus</location>
    </subcellularLocation>
</comment>
<keyword evidence="3" id="KW-0805">Transcription regulation</keyword>
<proteinExistence type="inferred from homology"/>
<dbReference type="FunCoup" id="L2GMW5">
    <property type="interactions" value="66"/>
</dbReference>
<evidence type="ECO:0000313" key="9">
    <source>
        <dbReference type="Proteomes" id="UP000011082"/>
    </source>
</evidence>
<dbReference type="InterPro" id="IPR006751">
    <property type="entry name" value="TAFII55_prot_cons_reg"/>
</dbReference>
<sequence length="299" mass="33868">MEQEFILRLPETLRNVNPKDCKLVKTSQKEVNFMVGARTYPGIICKLPTIVESQKVVDNKLYKIADISALVVVYEDSNFNVDDEICKYESSGLTPPMYYARERRFAKTAVRTEDVERIERKVAELLKADSKALKVEVAMSEKDSTEADIDMLAAEIESELISFKSTAAEVPKAQARTEENALEVAGNGREAEGTGTSEHSKGVFEQQVKPSGIIRDKSMRSVEPANIDESPTKPEQHAKLNDSKSELLKSPEILELEQKIKEKQEQFDRAVNPILKKRFEQALETLNAEYQRKLEEQKK</sequence>
<evidence type="ECO:0000256" key="1">
    <source>
        <dbReference type="ARBA" id="ARBA00004123"/>
    </source>
</evidence>
<dbReference type="GeneID" id="19881354"/>
<evidence type="ECO:0000256" key="3">
    <source>
        <dbReference type="ARBA" id="ARBA00023015"/>
    </source>
</evidence>
<keyword evidence="9" id="KW-1185">Reference proteome</keyword>
<evidence type="ECO:0000256" key="4">
    <source>
        <dbReference type="ARBA" id="ARBA00023163"/>
    </source>
</evidence>
<feature type="domain" description="TAFII55 protein conserved region" evidence="7">
    <location>
        <begin position="1"/>
        <end position="134"/>
    </location>
</feature>
<dbReference type="HOGENOM" id="CLU_069947_0_0_1"/>
<evidence type="ECO:0000256" key="5">
    <source>
        <dbReference type="ARBA" id="ARBA00023242"/>
    </source>
</evidence>
<dbReference type="GO" id="GO:0051123">
    <property type="term" value="P:RNA polymerase II preinitiation complex assembly"/>
    <property type="evidence" value="ECO:0007669"/>
    <property type="project" value="TreeGrafter"/>
</dbReference>
<comment type="similarity">
    <text evidence="2">Belongs to the TAF7 family.</text>
</comment>
<dbReference type="PANTHER" id="PTHR12228">
    <property type="entry name" value="TRANSCRIPTION INITIATION FACTOR TFIID 55 KD SUBUNIT-RELATED"/>
    <property type="match status" value="1"/>
</dbReference>
<dbReference type="Proteomes" id="UP000011082">
    <property type="component" value="Unassembled WGS sequence"/>
</dbReference>
<name>L2GMW5_VITCO</name>
<dbReference type="VEuPathDB" id="MicrosporidiaDB:VICG_00637"/>
<feature type="region of interest" description="Disordered" evidence="6">
    <location>
        <begin position="170"/>
        <end position="248"/>
    </location>
</feature>
<keyword evidence="5" id="KW-0539">Nucleus</keyword>
<organism evidence="8 9">
    <name type="scientific">Vittaforma corneae (strain ATCC 50505)</name>
    <name type="common">Microsporidian parasite</name>
    <name type="synonym">Nosema corneum</name>
    <dbReference type="NCBI Taxonomy" id="993615"/>
    <lineage>
        <taxon>Eukaryota</taxon>
        <taxon>Fungi</taxon>
        <taxon>Fungi incertae sedis</taxon>
        <taxon>Microsporidia</taxon>
        <taxon>Nosematidae</taxon>
        <taxon>Vittaforma</taxon>
    </lineage>
</organism>
<reference evidence="9" key="1">
    <citation type="submission" date="2011-05" db="EMBL/GenBank/DDBJ databases">
        <title>The genome sequence of Vittaforma corneae strain ATCC 50505.</title>
        <authorList>
            <consortium name="The Broad Institute Genome Sequencing Platform"/>
            <person name="Cuomo C."/>
            <person name="Didier E."/>
            <person name="Bowers L."/>
            <person name="Young S.K."/>
            <person name="Zeng Q."/>
            <person name="Gargeya S."/>
            <person name="Fitzgerald M."/>
            <person name="Haas B."/>
            <person name="Abouelleil A."/>
            <person name="Alvarado L."/>
            <person name="Arachchi H.M."/>
            <person name="Berlin A."/>
            <person name="Chapman S.B."/>
            <person name="Gearin G."/>
            <person name="Goldberg J."/>
            <person name="Griggs A."/>
            <person name="Gujja S."/>
            <person name="Hansen M."/>
            <person name="Heiman D."/>
            <person name="Howarth C."/>
            <person name="Larimer J."/>
            <person name="Lui A."/>
            <person name="MacDonald P.J.P."/>
            <person name="McCowen C."/>
            <person name="Montmayeur A."/>
            <person name="Murphy C."/>
            <person name="Neiman D."/>
            <person name="Pearson M."/>
            <person name="Priest M."/>
            <person name="Roberts A."/>
            <person name="Saif S."/>
            <person name="Shea T."/>
            <person name="Sisk P."/>
            <person name="Stolte C."/>
            <person name="Sykes S."/>
            <person name="Wortman J."/>
            <person name="Nusbaum C."/>
            <person name="Birren B."/>
        </authorList>
    </citation>
    <scope>NUCLEOTIDE SEQUENCE [LARGE SCALE GENOMIC DNA]</scope>
    <source>
        <strain evidence="9">ATCC 50505</strain>
    </source>
</reference>
<evidence type="ECO:0000256" key="2">
    <source>
        <dbReference type="ARBA" id="ARBA00009368"/>
    </source>
</evidence>
<accession>L2GMW5</accession>
<dbReference type="STRING" id="993615.L2GMW5"/>
<dbReference type="SMART" id="SM01370">
    <property type="entry name" value="TAFII55_N"/>
    <property type="match status" value="1"/>
</dbReference>
<evidence type="ECO:0000259" key="7">
    <source>
        <dbReference type="SMART" id="SM01370"/>
    </source>
</evidence>
<evidence type="ECO:0000256" key="6">
    <source>
        <dbReference type="SAM" id="MobiDB-lite"/>
    </source>
</evidence>
<dbReference type="PANTHER" id="PTHR12228:SF0">
    <property type="entry name" value="TATA-BOX BINDING PROTEIN ASSOCIATED FACTOR 7"/>
    <property type="match status" value="1"/>
</dbReference>
<dbReference type="InterPro" id="IPR037817">
    <property type="entry name" value="TAF7"/>
</dbReference>
<dbReference type="AlphaFoldDB" id="L2GMW5"/>
<dbReference type="Pfam" id="PF04658">
    <property type="entry name" value="TAFII55_N"/>
    <property type="match status" value="1"/>
</dbReference>
<dbReference type="GO" id="GO:0005669">
    <property type="term" value="C:transcription factor TFIID complex"/>
    <property type="evidence" value="ECO:0007669"/>
    <property type="project" value="InterPro"/>
</dbReference>
<dbReference type="OrthoDB" id="153872at2759"/>
<evidence type="ECO:0000313" key="8">
    <source>
        <dbReference type="EMBL" id="ELA42238.1"/>
    </source>
</evidence>
<feature type="compositionally biased region" description="Basic and acidic residues" evidence="6">
    <location>
        <begin position="230"/>
        <end position="248"/>
    </location>
</feature>
<keyword evidence="4" id="KW-0804">Transcription</keyword>
<dbReference type="GO" id="GO:0016251">
    <property type="term" value="F:RNA polymerase II general transcription initiation factor activity"/>
    <property type="evidence" value="ECO:0007669"/>
    <property type="project" value="TreeGrafter"/>
</dbReference>
<protein>
    <recommendedName>
        <fullName evidence="7">TAFII55 protein conserved region domain-containing protein</fullName>
    </recommendedName>
</protein>
<dbReference type="CDD" id="cd08047">
    <property type="entry name" value="TAF7"/>
    <property type="match status" value="1"/>
</dbReference>
<dbReference type="InParanoid" id="L2GMW5"/>
<dbReference type="RefSeq" id="XP_007604089.1">
    <property type="nucleotide sequence ID" value="XM_007604027.1"/>
</dbReference>